<gene>
    <name evidence="3" type="ORF">LF1_06160</name>
    <name evidence="4" type="ORF">LF1_17830</name>
    <name evidence="2" type="ORF">LF1_56770</name>
</gene>
<dbReference type="RefSeq" id="WP_235033156.1">
    <property type="nucleotide sequence ID" value="NZ_LWSK01000049.1"/>
</dbReference>
<organism evidence="2 5">
    <name type="scientific">Rubripirellula obstinata</name>
    <dbReference type="NCBI Taxonomy" id="406547"/>
    <lineage>
        <taxon>Bacteria</taxon>
        <taxon>Pseudomonadati</taxon>
        <taxon>Planctomycetota</taxon>
        <taxon>Planctomycetia</taxon>
        <taxon>Pirellulales</taxon>
        <taxon>Pirellulaceae</taxon>
        <taxon>Rubripirellula</taxon>
    </lineage>
</organism>
<evidence type="ECO:0000313" key="2">
    <source>
        <dbReference type="EMBL" id="KAA1257039.1"/>
    </source>
</evidence>
<evidence type="ECO:0000313" key="5">
    <source>
        <dbReference type="Proteomes" id="UP000322699"/>
    </source>
</evidence>
<keyword evidence="5" id="KW-1185">Reference proteome</keyword>
<evidence type="ECO:0000256" key="1">
    <source>
        <dbReference type="SAM" id="MobiDB-lite"/>
    </source>
</evidence>
<dbReference type="EMBL" id="VRLW01000006">
    <property type="protein sequence ID" value="KAA1257039.1"/>
    <property type="molecule type" value="Genomic_DNA"/>
</dbReference>
<evidence type="ECO:0000313" key="3">
    <source>
        <dbReference type="EMBL" id="KAA1258101.1"/>
    </source>
</evidence>
<feature type="region of interest" description="Disordered" evidence="1">
    <location>
        <begin position="178"/>
        <end position="198"/>
    </location>
</feature>
<dbReference type="EMBL" id="VRLW01000001">
    <property type="protein sequence ID" value="KAA1258101.1"/>
    <property type="molecule type" value="Genomic_DNA"/>
</dbReference>
<reference evidence="2 5" key="1">
    <citation type="submission" date="2019-08" db="EMBL/GenBank/DDBJ databases">
        <title>Deep-cultivation of Planctomycetes and their phenomic and genomic characterization uncovers novel biology.</title>
        <authorList>
            <person name="Wiegand S."/>
            <person name="Jogler M."/>
            <person name="Boedeker C."/>
            <person name="Pinto D."/>
            <person name="Vollmers J."/>
            <person name="Rivas-Marin E."/>
            <person name="Kohn T."/>
            <person name="Peeters S.H."/>
            <person name="Heuer A."/>
            <person name="Rast P."/>
            <person name="Oberbeckmann S."/>
            <person name="Bunk B."/>
            <person name="Jeske O."/>
            <person name="Meyerdierks A."/>
            <person name="Storesund J.E."/>
            <person name="Kallscheuer N."/>
            <person name="Luecker S."/>
            <person name="Lage O.M."/>
            <person name="Pohl T."/>
            <person name="Merkel B.J."/>
            <person name="Hornburger P."/>
            <person name="Mueller R.-W."/>
            <person name="Bruemmer F."/>
            <person name="Labrenz M."/>
            <person name="Spormann A.M."/>
            <person name="Op Den Camp H."/>
            <person name="Overmann J."/>
            <person name="Amann R."/>
            <person name="Jetten M.S.M."/>
            <person name="Mascher T."/>
            <person name="Medema M.H."/>
            <person name="Devos D.P."/>
            <person name="Kaster A.-K."/>
            <person name="Ovreas L."/>
            <person name="Rohde M."/>
            <person name="Galperin M.Y."/>
            <person name="Jogler C."/>
        </authorList>
    </citation>
    <scope>NUCLEOTIDE SEQUENCE [LARGE SCALE GENOMIC DNA]</scope>
    <source>
        <strain evidence="2 5">LF1</strain>
    </source>
</reference>
<accession>A0A5B1CBL1</accession>
<dbReference type="EMBL" id="VRLW01000001">
    <property type="protein sequence ID" value="KAA1259254.1"/>
    <property type="molecule type" value="Genomic_DNA"/>
</dbReference>
<evidence type="ECO:0000313" key="4">
    <source>
        <dbReference type="EMBL" id="KAA1259254.1"/>
    </source>
</evidence>
<sequence length="420" mass="47110">MKATIAGDVAGLFFPRLAELALRVEATVSPKVERKMVYAGANKASYQVASDDLKELAELDIKTERIRLATLRNGKARRELEKILQDAFLEKSIPDQNDSGPADKEAPELAVVMSDGGRYQRFDRGGEKPESGSFWKESRMAILLSMKTKSHQEDPDADLPDFLQDVCIAKKLADMGSVAGENPKSQRGDVPKDPPWQRPELLSKDVVASGKTWKEFGPMVASSAWYAGFFKATERVFVSDGSSAIEDMQQQWFGNFTSVLDIMHALSYSLAAARAIYSEQSQSWECYRRFATLIWQGKVDEVIAELAQHQKELGDPPGDASDTDAREIVRRSRIYYRNHRGRMNYPEYRQRGYPLTSSIMESTVKQVNRRVKGSEKFWSTAGGEAVLGLRAAYISDSKPMENYWQQTQKTAIGCRAYLAA</sequence>
<comment type="caution">
    <text evidence="2">The sequence shown here is derived from an EMBL/GenBank/DDBJ whole genome shotgun (WGS) entry which is preliminary data.</text>
</comment>
<dbReference type="Proteomes" id="UP000322699">
    <property type="component" value="Unassembled WGS sequence"/>
</dbReference>
<proteinExistence type="predicted"/>
<name>A0A5B1CBL1_9BACT</name>
<dbReference type="AlphaFoldDB" id="A0A5B1CBL1"/>
<protein>
    <submittedName>
        <fullName evidence="2">Uncharacterized protein</fullName>
    </submittedName>
</protein>